<dbReference type="InterPro" id="IPR006574">
    <property type="entry name" value="PRY"/>
</dbReference>
<protein>
    <submittedName>
        <fullName evidence="2">TRI11 ligase</fullName>
    </submittedName>
</protein>
<dbReference type="EMBL" id="VZRE01011533">
    <property type="protein sequence ID" value="NWU14331.1"/>
    <property type="molecule type" value="Genomic_DNA"/>
</dbReference>
<dbReference type="InterPro" id="IPR043136">
    <property type="entry name" value="B30.2/SPRY_sf"/>
</dbReference>
<dbReference type="Gene3D" id="2.60.120.920">
    <property type="match status" value="1"/>
</dbReference>
<dbReference type="PROSITE" id="PS50188">
    <property type="entry name" value="B302_SPRY"/>
    <property type="match status" value="1"/>
</dbReference>
<name>A0A7K5UEP8_CEPOR</name>
<gene>
    <name evidence="2" type="primary">Trim11</name>
    <name evidence="2" type="ORF">CEPORN_R15092</name>
</gene>
<sequence length="106" mass="11570">NLCCHLLFPGILGCSLEEDSGGYQRATVTLDPATAHPQILVSADGRTARRQESAPAPLYSGKERFESLCCVLGQQGFVGGRHCWTVEVRYGSEWALGVAREFVSRK</sequence>
<feature type="domain" description="B30.2/SPRY" evidence="1">
    <location>
        <begin position="7"/>
        <end position="106"/>
    </location>
</feature>
<evidence type="ECO:0000313" key="3">
    <source>
        <dbReference type="Proteomes" id="UP000543364"/>
    </source>
</evidence>
<dbReference type="GO" id="GO:0016874">
    <property type="term" value="F:ligase activity"/>
    <property type="evidence" value="ECO:0007669"/>
    <property type="project" value="UniProtKB-KW"/>
</dbReference>
<reference evidence="2 3" key="1">
    <citation type="submission" date="2019-09" db="EMBL/GenBank/DDBJ databases">
        <title>Bird 10,000 Genomes (B10K) Project - Family phase.</title>
        <authorList>
            <person name="Zhang G."/>
        </authorList>
    </citation>
    <scope>NUCLEOTIDE SEQUENCE [LARGE SCALE GENOMIC DNA]</scope>
    <source>
        <strain evidence="2">B10K-DU-001-01</strain>
        <tissue evidence="2">Muscle</tissue>
    </source>
</reference>
<dbReference type="AlphaFoldDB" id="A0A7K5UEP8"/>
<dbReference type="InterPro" id="IPR050143">
    <property type="entry name" value="TRIM/RBCC"/>
</dbReference>
<evidence type="ECO:0000313" key="2">
    <source>
        <dbReference type="EMBL" id="NWU14331.1"/>
    </source>
</evidence>
<accession>A0A7K5UEP8</accession>
<dbReference type="InterPro" id="IPR013320">
    <property type="entry name" value="ConA-like_dom_sf"/>
</dbReference>
<dbReference type="InterPro" id="IPR003879">
    <property type="entry name" value="Butyrophylin_SPRY"/>
</dbReference>
<keyword evidence="3" id="KW-1185">Reference proteome</keyword>
<keyword evidence="2" id="KW-0436">Ligase</keyword>
<evidence type="ECO:0000259" key="1">
    <source>
        <dbReference type="PROSITE" id="PS50188"/>
    </source>
</evidence>
<dbReference type="InterPro" id="IPR001870">
    <property type="entry name" value="B30.2/SPRY"/>
</dbReference>
<dbReference type="SUPFAM" id="SSF49899">
    <property type="entry name" value="Concanavalin A-like lectins/glucanases"/>
    <property type="match status" value="1"/>
</dbReference>
<organism evidence="2 3">
    <name type="scientific">Cephalopterus ornatus</name>
    <name type="common">Amazonian umbrellabird</name>
    <dbReference type="NCBI Taxonomy" id="114276"/>
    <lineage>
        <taxon>Eukaryota</taxon>
        <taxon>Metazoa</taxon>
        <taxon>Chordata</taxon>
        <taxon>Craniata</taxon>
        <taxon>Vertebrata</taxon>
        <taxon>Euteleostomi</taxon>
        <taxon>Archelosauria</taxon>
        <taxon>Archosauria</taxon>
        <taxon>Dinosauria</taxon>
        <taxon>Saurischia</taxon>
        <taxon>Theropoda</taxon>
        <taxon>Coelurosauria</taxon>
        <taxon>Aves</taxon>
        <taxon>Neognathae</taxon>
        <taxon>Neoaves</taxon>
        <taxon>Telluraves</taxon>
        <taxon>Australaves</taxon>
        <taxon>Passeriformes</taxon>
        <taxon>Cotingidae</taxon>
        <taxon>Cephalopterus</taxon>
    </lineage>
</organism>
<dbReference type="SMART" id="SM00589">
    <property type="entry name" value="PRY"/>
    <property type="match status" value="1"/>
</dbReference>
<feature type="non-terminal residue" evidence="2">
    <location>
        <position position="106"/>
    </location>
</feature>
<feature type="non-terminal residue" evidence="2">
    <location>
        <position position="1"/>
    </location>
</feature>
<dbReference type="PANTHER" id="PTHR24103">
    <property type="entry name" value="E3 UBIQUITIN-PROTEIN LIGASE TRIM"/>
    <property type="match status" value="1"/>
</dbReference>
<proteinExistence type="predicted"/>
<dbReference type="Pfam" id="PF13765">
    <property type="entry name" value="PRY"/>
    <property type="match status" value="1"/>
</dbReference>
<comment type="caution">
    <text evidence="2">The sequence shown here is derived from an EMBL/GenBank/DDBJ whole genome shotgun (WGS) entry which is preliminary data.</text>
</comment>
<dbReference type="Proteomes" id="UP000543364">
    <property type="component" value="Unassembled WGS sequence"/>
</dbReference>
<dbReference type="PRINTS" id="PR01407">
    <property type="entry name" value="BUTYPHLNCDUF"/>
</dbReference>